<sequence length="391" mass="46102">MAHAYTAARWRKIIDISTETLRKEATENLEGVRRYSSVLADWNTLRVYTEKWTAIYDSAIRKAKEKAILTKRDEIVARNPNADINSLFPKWALKKKVVSEYRRLFPKPEKNIETVNQLTEELITKKKEKAVASYRYFDDFYRFQKLEKEKDRVREKRDLEKQAKFQAGPKATVQIQDKPILTGRNKDLVQKMVDQGPGDGAERDEEIKSSEFISSAEAAAQDAAQGEGDESKTSSSPRKWADWGSFGRPTLTVLGHEFPIPRTRHEFKEIWPHVRRETELVCRENFKKIREEHKKTGLPMWQDPLEFDNILPGKRGRKYLKRPQRVRRRQRARYVIQDPQRDRMVLREKYGTIYHGLFGETDNPWKKYPGYDKYKLTEYSAPFDRKPNEIS</sequence>
<organism evidence="2">
    <name type="scientific">Amorphochlora amoebiformis</name>
    <dbReference type="NCBI Taxonomy" id="1561963"/>
    <lineage>
        <taxon>Eukaryota</taxon>
        <taxon>Sar</taxon>
        <taxon>Rhizaria</taxon>
        <taxon>Cercozoa</taxon>
        <taxon>Chlorarachniophyceae</taxon>
        <taxon>Amorphochlora</taxon>
    </lineage>
</organism>
<dbReference type="AlphaFoldDB" id="A0A7S0DSQ9"/>
<reference evidence="2" key="1">
    <citation type="submission" date="2021-01" db="EMBL/GenBank/DDBJ databases">
        <authorList>
            <person name="Corre E."/>
            <person name="Pelletier E."/>
            <person name="Niang G."/>
            <person name="Scheremetjew M."/>
            <person name="Finn R."/>
            <person name="Kale V."/>
            <person name="Holt S."/>
            <person name="Cochrane G."/>
            <person name="Meng A."/>
            <person name="Brown T."/>
            <person name="Cohen L."/>
        </authorList>
    </citation>
    <scope>NUCLEOTIDE SEQUENCE</scope>
    <source>
        <strain evidence="2">CCMP2058</strain>
    </source>
</reference>
<accession>A0A7S0DSQ9</accession>
<evidence type="ECO:0000256" key="1">
    <source>
        <dbReference type="SAM" id="MobiDB-lite"/>
    </source>
</evidence>
<gene>
    <name evidence="2" type="ORF">LAMO00422_LOCUS23262</name>
</gene>
<name>A0A7S0DSQ9_9EUKA</name>
<feature type="region of interest" description="Disordered" evidence="1">
    <location>
        <begin position="216"/>
        <end position="242"/>
    </location>
</feature>
<feature type="region of interest" description="Disordered" evidence="1">
    <location>
        <begin position="152"/>
        <end position="179"/>
    </location>
</feature>
<proteinExistence type="predicted"/>
<evidence type="ECO:0000313" key="2">
    <source>
        <dbReference type="EMBL" id="CAD8464296.1"/>
    </source>
</evidence>
<feature type="compositionally biased region" description="Low complexity" evidence="1">
    <location>
        <begin position="216"/>
        <end position="226"/>
    </location>
</feature>
<protein>
    <submittedName>
        <fullName evidence="2">Uncharacterized protein</fullName>
    </submittedName>
</protein>
<dbReference type="EMBL" id="HBEM01034057">
    <property type="protein sequence ID" value="CAD8464296.1"/>
    <property type="molecule type" value="Transcribed_RNA"/>
</dbReference>
<feature type="compositionally biased region" description="Basic and acidic residues" evidence="1">
    <location>
        <begin position="152"/>
        <end position="163"/>
    </location>
</feature>